<dbReference type="Proteomes" id="UP000521872">
    <property type="component" value="Unassembled WGS sequence"/>
</dbReference>
<dbReference type="EMBL" id="JAACJL010000032">
    <property type="protein sequence ID" value="KAF4616042.1"/>
    <property type="molecule type" value="Genomic_DNA"/>
</dbReference>
<sequence>MYGSVKLASNDPFSAPIIDPGYVAIELDKACLRDSVEDTKHFVPGSAWEDYVLGPYDDTATITDEETDTHVRELATVLFHPVNTTSMTKARALWGVITPDLKLQAHS</sequence>
<evidence type="ECO:0000256" key="1">
    <source>
        <dbReference type="ARBA" id="ARBA00001974"/>
    </source>
</evidence>
<dbReference type="GO" id="GO:0016614">
    <property type="term" value="F:oxidoreductase activity, acting on CH-OH group of donors"/>
    <property type="evidence" value="ECO:0007669"/>
    <property type="project" value="InterPro"/>
</dbReference>
<dbReference type="Gene3D" id="3.50.50.60">
    <property type="entry name" value="FAD/NAD(P)-binding domain"/>
    <property type="match status" value="1"/>
</dbReference>
<accession>A0A8H4QTF6</accession>
<keyword evidence="4" id="KW-1185">Reference proteome</keyword>
<dbReference type="AlphaFoldDB" id="A0A8H4QTF6"/>
<dbReference type="SUPFAM" id="SSF54373">
    <property type="entry name" value="FAD-linked reductases, C-terminal domain"/>
    <property type="match status" value="1"/>
</dbReference>
<evidence type="ECO:0000313" key="4">
    <source>
        <dbReference type="Proteomes" id="UP000521872"/>
    </source>
</evidence>
<name>A0A8H4QTF6_9AGAR</name>
<organism evidence="3 4">
    <name type="scientific">Agrocybe pediades</name>
    <dbReference type="NCBI Taxonomy" id="84607"/>
    <lineage>
        <taxon>Eukaryota</taxon>
        <taxon>Fungi</taxon>
        <taxon>Dikarya</taxon>
        <taxon>Basidiomycota</taxon>
        <taxon>Agaricomycotina</taxon>
        <taxon>Agaricomycetes</taxon>
        <taxon>Agaricomycetidae</taxon>
        <taxon>Agaricales</taxon>
        <taxon>Agaricineae</taxon>
        <taxon>Strophariaceae</taxon>
        <taxon>Agrocybe</taxon>
    </lineage>
</organism>
<evidence type="ECO:0000313" key="3">
    <source>
        <dbReference type="EMBL" id="KAF4616042.1"/>
    </source>
</evidence>
<dbReference type="Pfam" id="PF05199">
    <property type="entry name" value="GMC_oxred_C"/>
    <property type="match status" value="1"/>
</dbReference>
<proteinExistence type="predicted"/>
<comment type="caution">
    <text evidence="3">The sequence shown here is derived from an EMBL/GenBank/DDBJ whole genome shotgun (WGS) entry which is preliminary data.</text>
</comment>
<evidence type="ECO:0000259" key="2">
    <source>
        <dbReference type="Pfam" id="PF05199"/>
    </source>
</evidence>
<comment type="cofactor">
    <cofactor evidence="1">
        <name>FAD</name>
        <dbReference type="ChEBI" id="CHEBI:57692"/>
    </cofactor>
</comment>
<feature type="domain" description="Glucose-methanol-choline oxidoreductase C-terminal" evidence="2">
    <location>
        <begin position="3"/>
        <end position="103"/>
    </location>
</feature>
<reference evidence="3 4" key="1">
    <citation type="submission" date="2019-12" db="EMBL/GenBank/DDBJ databases">
        <authorList>
            <person name="Floudas D."/>
            <person name="Bentzer J."/>
            <person name="Ahren D."/>
            <person name="Johansson T."/>
            <person name="Persson P."/>
            <person name="Tunlid A."/>
        </authorList>
    </citation>
    <scope>NUCLEOTIDE SEQUENCE [LARGE SCALE GENOMIC DNA]</scope>
    <source>
        <strain evidence="3 4">CBS 102.39</strain>
    </source>
</reference>
<dbReference type="InterPro" id="IPR036188">
    <property type="entry name" value="FAD/NAD-bd_sf"/>
</dbReference>
<dbReference type="Gene3D" id="3.30.560.10">
    <property type="entry name" value="Glucose Oxidase, domain 3"/>
    <property type="match status" value="1"/>
</dbReference>
<gene>
    <name evidence="3" type="ORF">D9613_011415</name>
</gene>
<protein>
    <recommendedName>
        <fullName evidence="2">Glucose-methanol-choline oxidoreductase C-terminal domain-containing protein</fullName>
    </recommendedName>
</protein>
<dbReference type="InterPro" id="IPR007867">
    <property type="entry name" value="GMC_OxRtase_C"/>
</dbReference>